<organism evidence="4 5">
    <name type="scientific">Bacteroides muris</name>
    <name type="common">ex Afrizal et al. 2022</name>
    <dbReference type="NCBI Taxonomy" id="2516960"/>
    <lineage>
        <taxon>Bacteria</taxon>
        <taxon>Pseudomonadati</taxon>
        <taxon>Bacteroidota</taxon>
        <taxon>Bacteroidia</taxon>
        <taxon>Bacteroidales</taxon>
        <taxon>Bacteroidaceae</taxon>
        <taxon>Bacteroides</taxon>
    </lineage>
</organism>
<dbReference type="PANTHER" id="PTHR34069:SF2">
    <property type="entry name" value="BETA-KETOACYL-[ACYL-CARRIER-PROTEIN] SYNTHASE III"/>
    <property type="match status" value="1"/>
</dbReference>
<dbReference type="Proteomes" id="UP000310532">
    <property type="component" value="Unassembled WGS sequence"/>
</dbReference>
<dbReference type="AlphaFoldDB" id="A0A4S2AJQ6"/>
<proteinExistence type="predicted"/>
<keyword evidence="1" id="KW-0808">Transferase</keyword>
<sequence>MKNDVFITGTSCYFPNKPVSNEDMEDFLGLITGKHSRVKPVILKQNGIKQRYYALTKEQKITHTNAEMAVNSILQLLKNSDISNSEIELLSCATSSPDQMLPSHASMVHGLLKNKPLEIFSASGICLSCLQAFKTAFWGVLSGEKRNAICSTSELTSATLLSKNYDIEYEKCADLGVQPYMALEKDFLRFMLSDGASAVLLQNNPGNGKALHVEWVEMTSYANELPTCMYMGAERKENGELKSWKSFNNLERTEQSLFVVKQDVKLLGAHAVPYWAKHIKYCLEKHNVAPESISYVLPHVSSMFFYDKIINELKGIGIGIDESKWFTNLSRVGNIASAAIFAILDEFWKTHELKSGEKILLLVPESGRFSYGTVLLSVV</sequence>
<dbReference type="PANTHER" id="PTHR34069">
    <property type="entry name" value="3-OXOACYL-[ACYL-CARRIER-PROTEIN] SYNTHASE 3"/>
    <property type="match status" value="1"/>
</dbReference>
<evidence type="ECO:0000256" key="1">
    <source>
        <dbReference type="ARBA" id="ARBA00022679"/>
    </source>
</evidence>
<evidence type="ECO:0000313" key="5">
    <source>
        <dbReference type="Proteomes" id="UP000310532"/>
    </source>
</evidence>
<dbReference type="EMBL" id="SRYZ01000054">
    <property type="protein sequence ID" value="TGY00983.1"/>
    <property type="molecule type" value="Genomic_DNA"/>
</dbReference>
<dbReference type="RefSeq" id="WP_135036043.1">
    <property type="nucleotide sequence ID" value="NZ_SRYZ01000054.1"/>
</dbReference>
<dbReference type="InterPro" id="IPR013747">
    <property type="entry name" value="ACP_syn_III_C"/>
</dbReference>
<gene>
    <name evidence="4" type="ORF">E5355_16400</name>
</gene>
<name>A0A4S2AJQ6_9BACE</name>
<keyword evidence="5" id="KW-1185">Reference proteome</keyword>
<dbReference type="GO" id="GO:0044550">
    <property type="term" value="P:secondary metabolite biosynthetic process"/>
    <property type="evidence" value="ECO:0007669"/>
    <property type="project" value="TreeGrafter"/>
</dbReference>
<evidence type="ECO:0000256" key="2">
    <source>
        <dbReference type="ARBA" id="ARBA00023315"/>
    </source>
</evidence>
<dbReference type="Gene3D" id="3.40.47.10">
    <property type="match status" value="2"/>
</dbReference>
<dbReference type="NCBIfam" id="NF005293">
    <property type="entry name" value="PRK06816.1"/>
    <property type="match status" value="1"/>
</dbReference>
<keyword evidence="2" id="KW-0012">Acyltransferase</keyword>
<dbReference type="SUPFAM" id="SSF53901">
    <property type="entry name" value="Thiolase-like"/>
    <property type="match status" value="1"/>
</dbReference>
<feature type="domain" description="Beta-ketoacyl-[acyl-carrier-protein] synthase III C-terminal" evidence="3">
    <location>
        <begin position="283"/>
        <end position="374"/>
    </location>
</feature>
<evidence type="ECO:0000259" key="3">
    <source>
        <dbReference type="Pfam" id="PF08541"/>
    </source>
</evidence>
<dbReference type="GO" id="GO:0016746">
    <property type="term" value="F:acyltransferase activity"/>
    <property type="evidence" value="ECO:0007669"/>
    <property type="project" value="UniProtKB-KW"/>
</dbReference>
<comment type="caution">
    <text evidence="4">The sequence shown here is derived from an EMBL/GenBank/DDBJ whole genome shotgun (WGS) entry which is preliminary data.</text>
</comment>
<dbReference type="Pfam" id="PF08541">
    <property type="entry name" value="ACP_syn_III_C"/>
    <property type="match status" value="1"/>
</dbReference>
<protein>
    <submittedName>
        <fullName evidence="4">StlD/DarB family beta-ketosynthase</fullName>
    </submittedName>
</protein>
<reference evidence="4 5" key="1">
    <citation type="submission" date="2019-04" db="EMBL/GenBank/DDBJ databases">
        <title>Microbes associate with the intestines of laboratory mice.</title>
        <authorList>
            <person name="Navarre W."/>
            <person name="Wong E."/>
            <person name="Huang K."/>
            <person name="Tropini C."/>
            <person name="Ng K."/>
            <person name="Yu B."/>
        </authorList>
    </citation>
    <scope>NUCLEOTIDE SEQUENCE [LARGE SCALE GENOMIC DNA]</scope>
    <source>
        <strain evidence="4 5">NM69_E16B</strain>
    </source>
</reference>
<accession>A0A4S2AJQ6</accession>
<evidence type="ECO:0000313" key="4">
    <source>
        <dbReference type="EMBL" id="TGY00983.1"/>
    </source>
</evidence>
<dbReference type="CDD" id="cd00827">
    <property type="entry name" value="init_cond_enzymes"/>
    <property type="match status" value="1"/>
</dbReference>
<dbReference type="InterPro" id="IPR016039">
    <property type="entry name" value="Thiolase-like"/>
</dbReference>